<accession>A0A414Q3N9</accession>
<gene>
    <name evidence="2" type="ORF">DW668_10010</name>
    <name evidence="1" type="ORF">DWY65_05210</name>
</gene>
<dbReference type="EMBL" id="QRTW01000006">
    <property type="protein sequence ID" value="RGR15534.1"/>
    <property type="molecule type" value="Genomic_DNA"/>
</dbReference>
<evidence type="ECO:0000313" key="4">
    <source>
        <dbReference type="Proteomes" id="UP000283762"/>
    </source>
</evidence>
<evidence type="ECO:0000313" key="1">
    <source>
        <dbReference type="EMBL" id="RGR15534.1"/>
    </source>
</evidence>
<dbReference type="AlphaFoldDB" id="A0A414Q3N9"/>
<protein>
    <recommendedName>
        <fullName evidence="5">Tetratricopeptide repeat protein</fullName>
    </recommendedName>
</protein>
<reference evidence="3 4" key="1">
    <citation type="submission" date="2018-08" db="EMBL/GenBank/DDBJ databases">
        <title>A genome reference for cultivated species of the human gut microbiota.</title>
        <authorList>
            <person name="Zou Y."/>
            <person name="Xue W."/>
            <person name="Luo G."/>
        </authorList>
    </citation>
    <scope>NUCLEOTIDE SEQUENCE [LARGE SCALE GENOMIC DNA]</scope>
    <source>
        <strain evidence="1 3">AF26-20BH</strain>
        <strain evidence="2 4">AM25-16</strain>
    </source>
</reference>
<dbReference type="EMBL" id="QRHJ01000025">
    <property type="protein sequence ID" value="RHF75392.1"/>
    <property type="molecule type" value="Genomic_DNA"/>
</dbReference>
<evidence type="ECO:0000313" key="3">
    <source>
        <dbReference type="Proteomes" id="UP000283310"/>
    </source>
</evidence>
<sequence length="518" mass="61480">MCIKKYASTMLKSESLIQLVNNLTKQEKKEFSLYITNKSEKDYIFLFRLIDDKKISDPEELKKSFLTVKPTSSFNTVVVYLFDLLISILTRIRTEQDSYYLLFNELLHARVLYEKSMYKECFHVLKKVKEKAIYYENYFALLVAQRLELNYLLTLDFENMDEQKLLNKQYKINNTLKNIRQLNEQSSLYELLKYRMINKGVSRSLKETHDLDDLVTSEISIVASTGIENFEIKKNHQLFQANYFITVGDYRAAFNSFVELNKLFEENIHLWNDPPVYYLMTVEGMLESLRIMHNYEGMDYFIEKLARLSSPSSSFQLNVTYVIFIYRLFSFIDVGNFKMAGTWVDEYQASLLDKILLLKEQQQAEISLYIALTHLGNGEYRKARKRLSTTIGRSHLYSLSLFRTIRIVNVMIHYELGDVDYIQSEVRSIKREMSKNKRHNLKVESFLLKFLNYSFTDKNRKKQVEIWKSVEEEIHALHEDKYEIQILRRFDFTAWVKAKIFNLSLGDVLSEKCNLAYK</sequence>
<evidence type="ECO:0008006" key="5">
    <source>
        <dbReference type="Google" id="ProtNLM"/>
    </source>
</evidence>
<dbReference type="Proteomes" id="UP000283762">
    <property type="component" value="Unassembled WGS sequence"/>
</dbReference>
<dbReference type="Proteomes" id="UP000283310">
    <property type="component" value="Unassembled WGS sequence"/>
</dbReference>
<name>A0A414Q3N9_BACSE</name>
<proteinExistence type="predicted"/>
<organism evidence="2 4">
    <name type="scientific">Bacteroides stercoris</name>
    <dbReference type="NCBI Taxonomy" id="46506"/>
    <lineage>
        <taxon>Bacteria</taxon>
        <taxon>Pseudomonadati</taxon>
        <taxon>Bacteroidota</taxon>
        <taxon>Bacteroidia</taxon>
        <taxon>Bacteroidales</taxon>
        <taxon>Bacteroidaceae</taxon>
        <taxon>Bacteroides</taxon>
    </lineage>
</organism>
<evidence type="ECO:0000313" key="2">
    <source>
        <dbReference type="EMBL" id="RHF75392.1"/>
    </source>
</evidence>
<comment type="caution">
    <text evidence="2">The sequence shown here is derived from an EMBL/GenBank/DDBJ whole genome shotgun (WGS) entry which is preliminary data.</text>
</comment>